<evidence type="ECO:0000313" key="4">
    <source>
        <dbReference type="EMBL" id="EQD54021.1"/>
    </source>
</evidence>
<dbReference type="PANTHER" id="PTHR43707:SF1">
    <property type="entry name" value="HISTIDINE--TRNA LIGASE, MITOCHONDRIAL-RELATED"/>
    <property type="match status" value="1"/>
</dbReference>
<dbReference type="GO" id="GO:0000166">
    <property type="term" value="F:nucleotide binding"/>
    <property type="evidence" value="ECO:0007669"/>
    <property type="project" value="UniProtKB-KW"/>
</dbReference>
<evidence type="ECO:0000259" key="3">
    <source>
        <dbReference type="Pfam" id="PF03129"/>
    </source>
</evidence>
<feature type="non-terminal residue" evidence="4">
    <location>
        <position position="1"/>
    </location>
</feature>
<dbReference type="Pfam" id="PF03129">
    <property type="entry name" value="HGTP_anticodon"/>
    <property type="match status" value="1"/>
</dbReference>
<proteinExistence type="inferred from homology"/>
<comment type="caution">
    <text evidence="4">The sequence shown here is derived from an EMBL/GenBank/DDBJ whole genome shotgun (WGS) entry which is preliminary data.</text>
</comment>
<dbReference type="EMBL" id="AUZZ01004339">
    <property type="protein sequence ID" value="EQD54021.1"/>
    <property type="molecule type" value="Genomic_DNA"/>
</dbReference>
<organism evidence="4">
    <name type="scientific">mine drainage metagenome</name>
    <dbReference type="NCBI Taxonomy" id="410659"/>
    <lineage>
        <taxon>unclassified sequences</taxon>
        <taxon>metagenomes</taxon>
        <taxon>ecological metagenomes</taxon>
    </lineage>
</organism>
<keyword evidence="4" id="KW-0030">Aminoacyl-tRNA synthetase</keyword>
<reference evidence="4" key="2">
    <citation type="journal article" date="2014" name="ISME J.">
        <title>Microbial stratification in low pH oxic and suboxic macroscopic growths along an acid mine drainage.</title>
        <authorList>
            <person name="Mendez-Garcia C."/>
            <person name="Mesa V."/>
            <person name="Sprenger R.R."/>
            <person name="Richter M."/>
            <person name="Diez M.S."/>
            <person name="Solano J."/>
            <person name="Bargiela R."/>
            <person name="Golyshina O.V."/>
            <person name="Manteca A."/>
            <person name="Ramos J.L."/>
            <person name="Gallego J.R."/>
            <person name="Llorente I."/>
            <person name="Martins Dos Santos V.A."/>
            <person name="Jensen O.N."/>
            <person name="Pelaez A.I."/>
            <person name="Sanchez J."/>
            <person name="Ferrer M."/>
        </authorList>
    </citation>
    <scope>NUCLEOTIDE SEQUENCE</scope>
</reference>
<dbReference type="Gene3D" id="3.30.930.10">
    <property type="entry name" value="Bira Bifunctional Protein, Domain 2"/>
    <property type="match status" value="1"/>
</dbReference>
<feature type="domain" description="Anticodon-binding" evidence="3">
    <location>
        <begin position="66"/>
        <end position="148"/>
    </location>
</feature>
<protein>
    <recommendedName>
        <fullName evidence="2">Histidyl-tRNA synthetase</fullName>
    </recommendedName>
</protein>
<reference evidence="4" key="1">
    <citation type="submission" date="2013-08" db="EMBL/GenBank/DDBJ databases">
        <authorList>
            <person name="Mendez C."/>
            <person name="Richter M."/>
            <person name="Ferrer M."/>
            <person name="Sanchez J."/>
        </authorList>
    </citation>
    <scope>NUCLEOTIDE SEQUENCE</scope>
</reference>
<evidence type="ECO:0000256" key="1">
    <source>
        <dbReference type="ARBA" id="ARBA00008226"/>
    </source>
</evidence>
<dbReference type="GO" id="GO:0004821">
    <property type="term" value="F:histidine-tRNA ligase activity"/>
    <property type="evidence" value="ECO:0007669"/>
    <property type="project" value="UniProtKB-EC"/>
</dbReference>
<dbReference type="SUPFAM" id="SSF55681">
    <property type="entry name" value="Class II aaRS and biotin synthetases"/>
    <property type="match status" value="1"/>
</dbReference>
<evidence type="ECO:0000256" key="2">
    <source>
        <dbReference type="ARBA" id="ARBA00030619"/>
    </source>
</evidence>
<dbReference type="InterPro" id="IPR045864">
    <property type="entry name" value="aa-tRNA-synth_II/BPL/LPL"/>
</dbReference>
<dbReference type="SUPFAM" id="SSF52954">
    <property type="entry name" value="Class II aaRS ABD-related"/>
    <property type="match status" value="1"/>
</dbReference>
<dbReference type="PANTHER" id="PTHR43707">
    <property type="entry name" value="HISTIDYL-TRNA SYNTHETASE"/>
    <property type="match status" value="1"/>
</dbReference>
<dbReference type="AlphaFoldDB" id="T1A0E0"/>
<dbReference type="InterPro" id="IPR004516">
    <property type="entry name" value="HisRS/HisZ"/>
</dbReference>
<dbReference type="InterPro" id="IPR004154">
    <property type="entry name" value="Anticodon-bd"/>
</dbReference>
<dbReference type="GO" id="GO:0006427">
    <property type="term" value="P:histidyl-tRNA aminoacylation"/>
    <property type="evidence" value="ECO:0007669"/>
    <property type="project" value="TreeGrafter"/>
</dbReference>
<sequence length="151" mass="16481">TSSVFEAFARSGDGRALFGGGRYDRLVQLFGGPPTPAVGLAIGDQTLEQLLRSAGRWPDGEPLLDFYVVVLAPELREEGIRLTSELRAAGHSVDRDLMGRSAARQLREAGRRARRAVLLGPREFERGVVLVRDLTTGDQIERPRSSAAPWA</sequence>
<name>T1A0E0_9ZZZZ</name>
<dbReference type="InterPro" id="IPR036621">
    <property type="entry name" value="Anticodon-bd_dom_sf"/>
</dbReference>
<comment type="similarity">
    <text evidence="1">Belongs to the class-II aminoacyl-tRNA synthetase family.</text>
</comment>
<dbReference type="GO" id="GO:0005737">
    <property type="term" value="C:cytoplasm"/>
    <property type="evidence" value="ECO:0007669"/>
    <property type="project" value="InterPro"/>
</dbReference>
<keyword evidence="4" id="KW-0436">Ligase</keyword>
<accession>T1A0E0</accession>
<dbReference type="Gene3D" id="3.40.50.800">
    <property type="entry name" value="Anticodon-binding domain"/>
    <property type="match status" value="1"/>
</dbReference>
<gene>
    <name evidence="4" type="ORF">B2A_06165</name>
</gene>